<name>A0A8W7PUL9_ANOCL</name>
<dbReference type="Proteomes" id="UP000075882">
    <property type="component" value="Unassembled WGS sequence"/>
</dbReference>
<dbReference type="EnsemblMetazoa" id="ACOM037011-RA">
    <property type="protein sequence ID" value="ACOM037011-PA.1"/>
    <property type="gene ID" value="ACOM037011"/>
</dbReference>
<reference evidence="1" key="1">
    <citation type="submission" date="2022-08" db="UniProtKB">
        <authorList>
            <consortium name="EnsemblMetazoa"/>
        </authorList>
    </citation>
    <scope>IDENTIFICATION</scope>
</reference>
<protein>
    <submittedName>
        <fullName evidence="1">Uncharacterized protein</fullName>
    </submittedName>
</protein>
<dbReference type="AlphaFoldDB" id="A0A8W7PUL9"/>
<accession>A0A8W7PUL9</accession>
<sequence length="256" mass="28821">LLLNVRRHAVQPLPPVGRLLVRSHPRRHVPEADVGVLVLFQHQPETGPAAQLLVQRCRTRERIVHQRLQPGRTARFVHEPKLERIHLPAALHALVARVVRDVVEFVLLEEIVRLGGVALVQQTPLLDEEDRTLQRCAERFVRVPGEGLGTVGTGQQVFVSVGKHCRPTETRVYVQPDTVPLTNVRDTIEVVERTEHGCTGGGIDEERLPAGVEHRLDRLFELLRDHATAPVTFHLYEIVQSDPKPMYALRNAVMGL</sequence>
<proteinExistence type="predicted"/>
<evidence type="ECO:0000313" key="1">
    <source>
        <dbReference type="EnsemblMetazoa" id="ACOM037011-PA.1"/>
    </source>
</evidence>
<organism evidence="1">
    <name type="scientific">Anopheles coluzzii</name>
    <name type="common">African malaria mosquito</name>
    <dbReference type="NCBI Taxonomy" id="1518534"/>
    <lineage>
        <taxon>Eukaryota</taxon>
        <taxon>Metazoa</taxon>
        <taxon>Ecdysozoa</taxon>
        <taxon>Arthropoda</taxon>
        <taxon>Hexapoda</taxon>
        <taxon>Insecta</taxon>
        <taxon>Pterygota</taxon>
        <taxon>Neoptera</taxon>
        <taxon>Endopterygota</taxon>
        <taxon>Diptera</taxon>
        <taxon>Nematocera</taxon>
        <taxon>Culicoidea</taxon>
        <taxon>Culicidae</taxon>
        <taxon>Anophelinae</taxon>
        <taxon>Anopheles</taxon>
    </lineage>
</organism>